<dbReference type="PANTHER" id="PTHR42915">
    <property type="entry name" value="HYPOTHETICAL 460 KDA PROTEIN IN FEUA-SIGW INTERGENIC REGION [PRECURSOR]"/>
    <property type="match status" value="1"/>
</dbReference>
<name>A0A212KBA7_9FIRM</name>
<evidence type="ECO:0000256" key="1">
    <source>
        <dbReference type="ARBA" id="ARBA00022737"/>
    </source>
</evidence>
<dbReference type="InterPro" id="IPR001119">
    <property type="entry name" value="SLH_dom"/>
</dbReference>
<organism evidence="4">
    <name type="scientific">uncultured Eubacteriales bacterium</name>
    <dbReference type="NCBI Taxonomy" id="172733"/>
    <lineage>
        <taxon>Bacteria</taxon>
        <taxon>Bacillati</taxon>
        <taxon>Bacillota</taxon>
        <taxon>Clostridia</taxon>
        <taxon>Eubacteriales</taxon>
        <taxon>environmental samples</taxon>
    </lineage>
</organism>
<proteinExistence type="predicted"/>
<feature type="signal peptide" evidence="2">
    <location>
        <begin position="1"/>
        <end position="22"/>
    </location>
</feature>
<reference evidence="4" key="1">
    <citation type="submission" date="2016-04" db="EMBL/GenBank/DDBJ databases">
        <authorList>
            <person name="Evans L.H."/>
            <person name="Alamgir A."/>
            <person name="Owens N."/>
            <person name="Weber N.D."/>
            <person name="Virtaneva K."/>
            <person name="Barbian K."/>
            <person name="Babar A."/>
            <person name="Rosenke K."/>
        </authorList>
    </citation>
    <scope>NUCLEOTIDE SEQUENCE</scope>
    <source>
        <strain evidence="4">86</strain>
    </source>
</reference>
<dbReference type="Gene3D" id="3.40.50.12170">
    <property type="entry name" value="Uncharacterised protein PF07075, DUF1343"/>
    <property type="match status" value="2"/>
</dbReference>
<keyword evidence="2" id="KW-0732">Signal</keyword>
<dbReference type="GO" id="GO:0033922">
    <property type="term" value="F:peptidoglycan beta-N-acetylmuramidase activity"/>
    <property type="evidence" value="ECO:0007669"/>
    <property type="project" value="InterPro"/>
</dbReference>
<dbReference type="PANTHER" id="PTHR42915:SF1">
    <property type="entry name" value="PEPTIDOGLYCAN BETA-N-ACETYLMURAMIDASE NAMZ"/>
    <property type="match status" value="1"/>
</dbReference>
<dbReference type="Pfam" id="PF20732">
    <property type="entry name" value="NamZ_C"/>
    <property type="match status" value="2"/>
</dbReference>
<evidence type="ECO:0000256" key="2">
    <source>
        <dbReference type="SAM" id="SignalP"/>
    </source>
</evidence>
<dbReference type="Gene3D" id="1.20.1270.70">
    <property type="entry name" value="Designed single chain three-helix bundle"/>
    <property type="match status" value="1"/>
</dbReference>
<dbReference type="EMBL" id="FLUN01000001">
    <property type="protein sequence ID" value="SBW08956.1"/>
    <property type="molecule type" value="Genomic_DNA"/>
</dbReference>
<dbReference type="InterPro" id="IPR048503">
    <property type="entry name" value="NamZ_C"/>
</dbReference>
<feature type="domain" description="SLH" evidence="3">
    <location>
        <begin position="1146"/>
        <end position="1204"/>
    </location>
</feature>
<gene>
    <name evidence="4" type="ORF">KL86CLO1_12551</name>
</gene>
<evidence type="ECO:0000313" key="4">
    <source>
        <dbReference type="EMBL" id="SBW08956.1"/>
    </source>
</evidence>
<evidence type="ECO:0000259" key="3">
    <source>
        <dbReference type="PROSITE" id="PS51272"/>
    </source>
</evidence>
<dbReference type="InterPro" id="IPR008302">
    <property type="entry name" value="NamZ"/>
</dbReference>
<dbReference type="Pfam" id="PF07075">
    <property type="entry name" value="NamZ_N"/>
    <property type="match status" value="3"/>
</dbReference>
<sequence length="1329" mass="143905">MRKVHKKFSALLLAAALMAALAAPYRAAAVGNTQENAGDSVKIGAEVLLESAEWKEYLKGKNVALFTNQVCVDRDMNHLADRLYADPDINLVCMFGGEHGLRGAYQAGAAVPHSIDPTTHLPVWSLYNGRTIDTEALGLAPLDQDLANPSNPNRPTLAMLTGNNGKWYEPVDVILFDLQEIGSKTWTYMYTLADCMMACVEAKNLAGRNVEFIVLDRPSTISSDVVEGTMTTPGNASGISRYPLPSRYGLTMGELAKLYQGEGYKNYWTTTYPGGPANEYGSTTAAPADWNWKDPSMEKKISLADCDLKVIPCEGYTRDMYWDETGLQFILPSPNMPTWEAALDYTGTVWFEGPTINEGRGTTKPFELISAPYIDPIALARRMNELELPGVRFRAASITPYIANQTPASYANILSHGMQIHITDKRAFSPIEMQVALFLTLQAMYGGSGNDHFNIPASVDLRTGSTWVRTEVNAFLDATEKEDIPAKTIGKEDILAKTAEMVARMEDEMQDYLAIRAKYLMDEYNTPAGKELVTTPQPRINLGYEALLAEHMDLLAGKRVGLFTNQTGVDKNFNHLADVLKSNAAINLTTLFSPEFGLRGEFQTAAAGDYVDNVTGSGTGLPVHRLYGTAPTADQLKNVDILLFDLQDSGTRSNSYVKLMANCMLACAENGVTFVVLDRPNPLGGADVDGPVPESGGYPIPTRYGMTMGELALMIKGEFEPVSLKDLDLKVISMEGWTRDMYYDETGLQFVMPDRKIPTAKTALTYASLGWLEGSGEWASAAASQKGVSSGWGTTKTYEFFGAPFIQPQMVEFAKALNDCNLPGIRFRMAAMTPWNNLTSEAAVKFPNTACYGVQMHIYDEHTYSPVDTALAILVTLQERFPEKVAEMFTGEFDEIVGNTWIKDAIKNGDSADKISAEFQEDVDAFLETRQAYLLYSLDKTDLDALIGKAEGKSEGDYTAASWAPFAAALESAKKVSADHTATQAEIDTALDDLRVKMQALAEQPVSDGYYSNTTRTTKKNDDGSTTVTVTNKATGTVTETTTWSDGSKKVIETKKDGTVTTTAQTKDGVKSVTVTTPEGKTTSTVTLPGSDSATVTIPVKNAGPGTVAYLVKDDGTSELIPDTRFGKDSVSVRLSGPAKLEVSENGKAFADVPGGHWAQDAVRYVTARELFQGTGADAFSPSRPMSRAMLVTVLHRLAGVPTAEGVSFPDVEQDSWYSKAVAWANKEGIVLGTGEGFGPDAPITRESLAAILFRYAQKQGLDMSAEGTAVADFADSAAISPWAAEAMSWAVANGILTGKAGGLLDPAGTASRAEVAMMLMRFMQDVVN</sequence>
<accession>A0A212KBA7</accession>
<dbReference type="PROSITE" id="PS51272">
    <property type="entry name" value="SLH"/>
    <property type="match status" value="3"/>
</dbReference>
<protein>
    <recommendedName>
        <fullName evidence="3">SLH domain-containing protein</fullName>
    </recommendedName>
</protein>
<feature type="domain" description="SLH" evidence="3">
    <location>
        <begin position="1205"/>
        <end position="1267"/>
    </location>
</feature>
<feature type="chain" id="PRO_5039475399" description="SLH domain-containing protein" evidence="2">
    <location>
        <begin position="23"/>
        <end position="1329"/>
    </location>
</feature>
<dbReference type="InterPro" id="IPR048502">
    <property type="entry name" value="NamZ_N"/>
</dbReference>
<dbReference type="Gene3D" id="3.90.1150.140">
    <property type="match status" value="2"/>
</dbReference>
<feature type="domain" description="SLH" evidence="3">
    <location>
        <begin position="1271"/>
        <end position="1329"/>
    </location>
</feature>
<keyword evidence="1" id="KW-0677">Repeat</keyword>
<dbReference type="Pfam" id="PF00395">
    <property type="entry name" value="SLH"/>
    <property type="match status" value="3"/>
</dbReference>